<feature type="transmembrane region" description="Helical" evidence="4">
    <location>
        <begin position="271"/>
        <end position="296"/>
    </location>
</feature>
<dbReference type="InterPro" id="IPR003661">
    <property type="entry name" value="HisK_dim/P_dom"/>
</dbReference>
<dbReference type="InterPro" id="IPR003594">
    <property type="entry name" value="HATPase_dom"/>
</dbReference>
<dbReference type="InterPro" id="IPR005467">
    <property type="entry name" value="His_kinase_dom"/>
</dbReference>
<dbReference type="InterPro" id="IPR036097">
    <property type="entry name" value="HisK_dim/P_sf"/>
</dbReference>
<dbReference type="InterPro" id="IPR004358">
    <property type="entry name" value="Sig_transdc_His_kin-like_C"/>
</dbReference>
<reference evidence="8" key="1">
    <citation type="submission" date="2016-11" db="EMBL/GenBank/DDBJ databases">
        <authorList>
            <person name="Varghese N."/>
            <person name="Submissions S."/>
        </authorList>
    </citation>
    <scope>NUCLEOTIDE SEQUENCE [LARGE SCALE GENOMIC DNA]</scope>
    <source>
        <strain evidence="8">DSM 16579</strain>
    </source>
</reference>
<protein>
    <recommendedName>
        <fullName evidence="2">histidine kinase</fullName>
        <ecNumber evidence="2">2.7.13.3</ecNumber>
    </recommendedName>
</protein>
<dbReference type="Gene3D" id="3.40.190.10">
    <property type="entry name" value="Periplasmic binding protein-like II"/>
    <property type="match status" value="2"/>
</dbReference>
<keyword evidence="3" id="KW-0597">Phosphoprotein</keyword>
<keyword evidence="8" id="KW-1185">Reference proteome</keyword>
<keyword evidence="4" id="KW-0812">Transmembrane</keyword>
<dbReference type="GO" id="GO:0000155">
    <property type="term" value="F:phosphorelay sensor kinase activity"/>
    <property type="evidence" value="ECO:0007669"/>
    <property type="project" value="InterPro"/>
</dbReference>
<dbReference type="SUPFAM" id="SSF53850">
    <property type="entry name" value="Periplasmic binding protein-like II"/>
    <property type="match status" value="1"/>
</dbReference>
<dbReference type="Pfam" id="PF02518">
    <property type="entry name" value="HATPase_c"/>
    <property type="match status" value="1"/>
</dbReference>
<dbReference type="CDD" id="cd13704">
    <property type="entry name" value="PBP2_HisK"/>
    <property type="match status" value="1"/>
</dbReference>
<dbReference type="EMBL" id="FQVF01000022">
    <property type="protein sequence ID" value="SHG47304.1"/>
    <property type="molecule type" value="Genomic_DNA"/>
</dbReference>
<dbReference type="SMART" id="SM00387">
    <property type="entry name" value="HATPase_c"/>
    <property type="match status" value="1"/>
</dbReference>
<proteinExistence type="predicted"/>
<dbReference type="EC" id="2.7.13.3" evidence="2"/>
<evidence type="ECO:0000313" key="8">
    <source>
        <dbReference type="Proteomes" id="UP000184517"/>
    </source>
</evidence>
<dbReference type="SUPFAM" id="SSF55874">
    <property type="entry name" value="ATPase domain of HSP90 chaperone/DNA topoisomerase II/histidine kinase"/>
    <property type="match status" value="1"/>
</dbReference>
<evidence type="ECO:0000313" key="7">
    <source>
        <dbReference type="EMBL" id="SHG47304.1"/>
    </source>
</evidence>
<dbReference type="Pfam" id="PF00497">
    <property type="entry name" value="SBP_bac_3"/>
    <property type="match status" value="1"/>
</dbReference>
<dbReference type="Gene3D" id="1.10.287.130">
    <property type="match status" value="1"/>
</dbReference>
<name>A0A1M5K3G5_9GAMM</name>
<feature type="domain" description="Histidine kinase" evidence="6">
    <location>
        <begin position="329"/>
        <end position="567"/>
    </location>
</feature>
<dbReference type="SMART" id="SM00062">
    <property type="entry name" value="PBPb"/>
    <property type="match status" value="1"/>
</dbReference>
<dbReference type="AlphaFoldDB" id="A0A1M5K3G5"/>
<dbReference type="InterPro" id="IPR036890">
    <property type="entry name" value="HATPase_C_sf"/>
</dbReference>
<keyword evidence="5" id="KW-0732">Signal</keyword>
<dbReference type="STRING" id="1122206.SAMN02745753_03989"/>
<evidence type="ECO:0000256" key="2">
    <source>
        <dbReference type="ARBA" id="ARBA00012438"/>
    </source>
</evidence>
<evidence type="ECO:0000256" key="1">
    <source>
        <dbReference type="ARBA" id="ARBA00000085"/>
    </source>
</evidence>
<keyword evidence="4" id="KW-0472">Membrane</keyword>
<dbReference type="PANTHER" id="PTHR43065:SF42">
    <property type="entry name" value="TWO-COMPONENT SENSOR PPRA"/>
    <property type="match status" value="1"/>
</dbReference>
<dbReference type="InterPro" id="IPR001638">
    <property type="entry name" value="Solute-binding_3/MltF_N"/>
</dbReference>
<dbReference type="Gene3D" id="3.30.565.10">
    <property type="entry name" value="Histidine kinase-like ATPase, C-terminal domain"/>
    <property type="match status" value="1"/>
</dbReference>
<comment type="catalytic activity">
    <reaction evidence="1">
        <text>ATP + protein L-histidine = ADP + protein N-phospho-L-histidine.</text>
        <dbReference type="EC" id="2.7.13.3"/>
    </reaction>
</comment>
<evidence type="ECO:0000256" key="3">
    <source>
        <dbReference type="ARBA" id="ARBA00022553"/>
    </source>
</evidence>
<organism evidence="7 8">
    <name type="scientific">Marinomonas polaris DSM 16579</name>
    <dbReference type="NCBI Taxonomy" id="1122206"/>
    <lineage>
        <taxon>Bacteria</taxon>
        <taxon>Pseudomonadati</taxon>
        <taxon>Pseudomonadota</taxon>
        <taxon>Gammaproteobacteria</taxon>
        <taxon>Oceanospirillales</taxon>
        <taxon>Oceanospirillaceae</taxon>
        <taxon>Marinomonas</taxon>
    </lineage>
</organism>
<accession>A0A1M5K3G5</accession>
<evidence type="ECO:0000256" key="5">
    <source>
        <dbReference type="SAM" id="SignalP"/>
    </source>
</evidence>
<dbReference type="PROSITE" id="PS50109">
    <property type="entry name" value="HIS_KIN"/>
    <property type="match status" value="1"/>
</dbReference>
<feature type="chain" id="PRO_5012229037" description="histidine kinase" evidence="5">
    <location>
        <begin position="30"/>
        <end position="586"/>
    </location>
</feature>
<keyword evidence="7" id="KW-0418">Kinase</keyword>
<dbReference type="PRINTS" id="PR00344">
    <property type="entry name" value="BCTRLSENSOR"/>
</dbReference>
<dbReference type="PANTHER" id="PTHR43065">
    <property type="entry name" value="SENSOR HISTIDINE KINASE"/>
    <property type="match status" value="1"/>
</dbReference>
<keyword evidence="4" id="KW-1133">Transmembrane helix</keyword>
<sequence>MPSLSKTRTLASLLCFFLSLATLSSELSAEDSSTWHSGKRVISVGADYNFPPYEFAGEDGEPTGYTVELTKAIAEVMGVHVEIEMADWQSILKGLHSGHFDILQGIAYSDERAQNILFSSPHSIINYSIFARKNSPSIDDVSQLKNKEVMIQNASIMHEYLLDNNIQAVIIPVKTHEEALRLLASGKHDYALTANSPSLYLSKEMKLNNIHAIASPISGQRLSYGALQKNEELIAIFNEGLAILRNTGQQQKIHEKWFGALQQSSFPWKELGLYAAYIIIALLLAIGAIGIWNAMLRKEVEKRSSQLKAQQEQLIQADKMASLGVLVSGVAHEINNPTGLLMLNLPILKSAWEDALPYLAQYAKEDPNFSLAGLRFDRLSQELPYLLDEMDQSTLRIRNIVNDLKDFAREEPNEITQEVNLNEVVSTAIRLVDTTIRNTTDDFELYLDKRNPIIIGSAQRVEQVIINLIINACDAVEKRTEAIRVTTTQSLDEKEVLLVIEDEGRGIDPANILRLTDPFFTTKREQGGTGLGLSVSSAIIKAHHGTLAFDSELNKGTSVTVSFPIYKPNDAMEGTFINTVHSEPSI</sequence>
<dbReference type="SUPFAM" id="SSF47384">
    <property type="entry name" value="Homodimeric domain of signal transducing histidine kinase"/>
    <property type="match status" value="1"/>
</dbReference>
<dbReference type="CDD" id="cd00082">
    <property type="entry name" value="HisKA"/>
    <property type="match status" value="1"/>
</dbReference>
<feature type="signal peptide" evidence="5">
    <location>
        <begin position="1"/>
        <end position="29"/>
    </location>
</feature>
<keyword evidence="7" id="KW-0808">Transferase</keyword>
<evidence type="ECO:0000256" key="4">
    <source>
        <dbReference type="SAM" id="Phobius"/>
    </source>
</evidence>
<gene>
    <name evidence="7" type="ORF">SAMN02745753_03989</name>
</gene>
<dbReference type="Proteomes" id="UP000184517">
    <property type="component" value="Unassembled WGS sequence"/>
</dbReference>
<evidence type="ECO:0000259" key="6">
    <source>
        <dbReference type="PROSITE" id="PS50109"/>
    </source>
</evidence>